<name>A0ACD5ZRD0_AVESA</name>
<dbReference type="EnsemblPlants" id="AVESA.00010b.r2.7AG1210330.1">
    <property type="protein sequence ID" value="AVESA.00010b.r2.7AG1210330.1.CDS"/>
    <property type="gene ID" value="AVESA.00010b.r2.7AG1210330"/>
</dbReference>
<sequence>MNTRFNKEGISSGLDEGSSIINGLNSNNYNSNGANHDGRKKNIIMGDLCSWFPCKTAHQGRIEVEEGLEVLEENKVDALDNMMSIHQQVIAPRAKMFWTEEEHRLFLRGLSFYGRGKWKDISKYFVTTRTPSQVSSHAQKYFKRIEGKGSRQRYSINDIVLSDDIPFTIVNTSVRKHVVSTNADNHNPSFMSTPPAPFFTMNNISQF</sequence>
<evidence type="ECO:0000313" key="1">
    <source>
        <dbReference type="EnsemblPlants" id="AVESA.00010b.r2.7AG1210330.1.CDS"/>
    </source>
</evidence>
<reference evidence="1" key="1">
    <citation type="submission" date="2021-05" db="EMBL/GenBank/DDBJ databases">
        <authorList>
            <person name="Scholz U."/>
            <person name="Mascher M."/>
            <person name="Fiebig A."/>
        </authorList>
    </citation>
    <scope>NUCLEOTIDE SEQUENCE [LARGE SCALE GENOMIC DNA]</scope>
</reference>
<protein>
    <submittedName>
        <fullName evidence="1">Uncharacterized protein</fullName>
    </submittedName>
</protein>
<evidence type="ECO:0000313" key="2">
    <source>
        <dbReference type="Proteomes" id="UP001732700"/>
    </source>
</evidence>
<accession>A0ACD5ZRD0</accession>
<keyword evidence="2" id="KW-1185">Reference proteome</keyword>
<proteinExistence type="predicted"/>
<dbReference type="Proteomes" id="UP001732700">
    <property type="component" value="Chromosome 7A"/>
</dbReference>
<reference evidence="1" key="2">
    <citation type="submission" date="2025-09" db="UniProtKB">
        <authorList>
            <consortium name="EnsemblPlants"/>
        </authorList>
    </citation>
    <scope>IDENTIFICATION</scope>
</reference>
<organism evidence="1 2">
    <name type="scientific">Avena sativa</name>
    <name type="common">Oat</name>
    <dbReference type="NCBI Taxonomy" id="4498"/>
    <lineage>
        <taxon>Eukaryota</taxon>
        <taxon>Viridiplantae</taxon>
        <taxon>Streptophyta</taxon>
        <taxon>Embryophyta</taxon>
        <taxon>Tracheophyta</taxon>
        <taxon>Spermatophyta</taxon>
        <taxon>Magnoliopsida</taxon>
        <taxon>Liliopsida</taxon>
        <taxon>Poales</taxon>
        <taxon>Poaceae</taxon>
        <taxon>BOP clade</taxon>
        <taxon>Pooideae</taxon>
        <taxon>Poodae</taxon>
        <taxon>Poeae</taxon>
        <taxon>Poeae Chloroplast Group 1 (Aveneae type)</taxon>
        <taxon>Aveninae</taxon>
        <taxon>Avena</taxon>
    </lineage>
</organism>